<keyword evidence="1" id="KW-0812">Transmembrane</keyword>
<organism evidence="2">
    <name type="scientific">marine sediment metagenome</name>
    <dbReference type="NCBI Taxonomy" id="412755"/>
    <lineage>
        <taxon>unclassified sequences</taxon>
        <taxon>metagenomes</taxon>
        <taxon>ecological metagenomes</taxon>
    </lineage>
</organism>
<feature type="transmembrane region" description="Helical" evidence="1">
    <location>
        <begin position="75"/>
        <end position="93"/>
    </location>
</feature>
<dbReference type="EMBL" id="LAZR01007135">
    <property type="protein sequence ID" value="KKM87210.1"/>
    <property type="molecule type" value="Genomic_DNA"/>
</dbReference>
<evidence type="ECO:0000256" key="1">
    <source>
        <dbReference type="SAM" id="Phobius"/>
    </source>
</evidence>
<sequence>MPNRSTTPPLGFEREDDTGPISAALIEAAAAPAGVAPRVTAHDIAAALVKLGGPGGNGPPPKTFLALSRGEWTKILLGVTIMGLVAFGGWQLVVHDALRDSVNDDEVQQAIDKHTAVPHPGSASKTDVDQVKAEVKAVQTKVNAIDTTQQVMKTDVTHVREKVDDIARDVRGIRRRQR</sequence>
<proteinExistence type="predicted"/>
<gene>
    <name evidence="2" type="ORF">LCGC14_1271180</name>
</gene>
<dbReference type="AlphaFoldDB" id="A0A0F9NEN5"/>
<evidence type="ECO:0000313" key="2">
    <source>
        <dbReference type="EMBL" id="KKM87210.1"/>
    </source>
</evidence>
<reference evidence="2" key="1">
    <citation type="journal article" date="2015" name="Nature">
        <title>Complex archaea that bridge the gap between prokaryotes and eukaryotes.</title>
        <authorList>
            <person name="Spang A."/>
            <person name="Saw J.H."/>
            <person name="Jorgensen S.L."/>
            <person name="Zaremba-Niedzwiedzka K."/>
            <person name="Martijn J."/>
            <person name="Lind A.E."/>
            <person name="van Eijk R."/>
            <person name="Schleper C."/>
            <person name="Guy L."/>
            <person name="Ettema T.J."/>
        </authorList>
    </citation>
    <scope>NUCLEOTIDE SEQUENCE</scope>
</reference>
<protein>
    <submittedName>
        <fullName evidence="2">Uncharacterized protein</fullName>
    </submittedName>
</protein>
<keyword evidence="1" id="KW-0472">Membrane</keyword>
<keyword evidence="1" id="KW-1133">Transmembrane helix</keyword>
<accession>A0A0F9NEN5</accession>
<name>A0A0F9NEN5_9ZZZZ</name>
<comment type="caution">
    <text evidence="2">The sequence shown here is derived from an EMBL/GenBank/DDBJ whole genome shotgun (WGS) entry which is preliminary data.</text>
</comment>